<proteinExistence type="predicted"/>
<name>A0A3G2JFW6_9ACTN</name>
<reference evidence="3 4" key="1">
    <citation type="submission" date="2018-10" db="EMBL/GenBank/DDBJ databases">
        <title>The genome of Streptomyces dangxiongensis Z022.</title>
        <authorList>
            <person name="Zhang B."/>
        </authorList>
    </citation>
    <scope>NUCLEOTIDE SEQUENCE [LARGE SCALE GENOMIC DNA]</scope>
    <source>
        <strain evidence="3 4">Z022</strain>
    </source>
</reference>
<organism evidence="3 4">
    <name type="scientific">Streptomyces dangxiongensis</name>
    <dbReference type="NCBI Taxonomy" id="1442032"/>
    <lineage>
        <taxon>Bacteria</taxon>
        <taxon>Bacillati</taxon>
        <taxon>Actinomycetota</taxon>
        <taxon>Actinomycetes</taxon>
        <taxon>Kitasatosporales</taxon>
        <taxon>Streptomycetaceae</taxon>
        <taxon>Streptomyces</taxon>
    </lineage>
</organism>
<evidence type="ECO:0000313" key="4">
    <source>
        <dbReference type="Proteomes" id="UP000268329"/>
    </source>
</evidence>
<dbReference type="AlphaFoldDB" id="A0A3G2JFW6"/>
<dbReference type="EMBL" id="CP033073">
    <property type="protein sequence ID" value="AYN41288.1"/>
    <property type="molecule type" value="Genomic_DNA"/>
</dbReference>
<feature type="signal peptide" evidence="2">
    <location>
        <begin position="1"/>
        <end position="27"/>
    </location>
</feature>
<sequence length="216" mass="21844">MRKFPGSPLCTTAGALAVLSVPATARAGAPPSPEASRVAFAPRHHVVQQGGFVHPAADTVVGHRVAHGADAFQASADVRRLVRDSGSGLCTVARTTIARGRPAAGAGGRVGPVAYDGDRGRAGDALTFSAGHRRTPVALGAPASPTDGVPNSTTNEPGAVPARRVPAYADTLGYDADVSDLGPALRHGGDQPGFRLVPHADAAWAGAHPVAVDARW</sequence>
<dbReference type="Proteomes" id="UP000268329">
    <property type="component" value="Chromosome"/>
</dbReference>
<dbReference type="RefSeq" id="WP_121788729.1">
    <property type="nucleotide sequence ID" value="NZ_CP033073.1"/>
</dbReference>
<evidence type="ECO:0000256" key="2">
    <source>
        <dbReference type="SAM" id="SignalP"/>
    </source>
</evidence>
<evidence type="ECO:0000256" key="1">
    <source>
        <dbReference type="SAM" id="MobiDB-lite"/>
    </source>
</evidence>
<evidence type="ECO:0000313" key="3">
    <source>
        <dbReference type="EMBL" id="AYN41288.1"/>
    </source>
</evidence>
<keyword evidence="2" id="KW-0732">Signal</keyword>
<dbReference type="OrthoDB" id="3847058at2"/>
<dbReference type="KEGG" id="sdd:D9753_23100"/>
<gene>
    <name evidence="3" type="ORF">D9753_23100</name>
</gene>
<protein>
    <submittedName>
        <fullName evidence="3">Uncharacterized protein</fullName>
    </submittedName>
</protein>
<accession>A0A3G2JFW6</accession>
<feature type="chain" id="PRO_5018324152" evidence="2">
    <location>
        <begin position="28"/>
        <end position="216"/>
    </location>
</feature>
<feature type="region of interest" description="Disordered" evidence="1">
    <location>
        <begin position="133"/>
        <end position="162"/>
    </location>
</feature>
<keyword evidence="4" id="KW-1185">Reference proteome</keyword>